<accession>A0ABV0KIC7</accession>
<name>A0ABV0KIC7_9CYAN</name>
<comment type="caution">
    <text evidence="1">The sequence shown here is derived from an EMBL/GenBank/DDBJ whole genome shotgun (WGS) entry which is preliminary data.</text>
</comment>
<dbReference type="EMBL" id="JAMPLM010000007">
    <property type="protein sequence ID" value="MEP1058801.1"/>
    <property type="molecule type" value="Genomic_DNA"/>
</dbReference>
<evidence type="ECO:0000313" key="1">
    <source>
        <dbReference type="EMBL" id="MEP1058801.1"/>
    </source>
</evidence>
<organism evidence="1 2">
    <name type="scientific">Stenomitos frigidus AS-A4</name>
    <dbReference type="NCBI Taxonomy" id="2933935"/>
    <lineage>
        <taxon>Bacteria</taxon>
        <taxon>Bacillati</taxon>
        <taxon>Cyanobacteriota</taxon>
        <taxon>Cyanophyceae</taxon>
        <taxon>Leptolyngbyales</taxon>
        <taxon>Leptolyngbyaceae</taxon>
        <taxon>Stenomitos</taxon>
    </lineage>
</organism>
<keyword evidence="2" id="KW-1185">Reference proteome</keyword>
<protein>
    <submittedName>
        <fullName evidence="1">Uncharacterized protein</fullName>
    </submittedName>
</protein>
<sequence length="67" mass="7816">MTKDVHLHHPDIEQMVNQITACGKISRADQQQFMSALLSQKSINQTEQELINRVFELLRRGRLRVVD</sequence>
<dbReference type="RefSeq" id="WP_190448129.1">
    <property type="nucleotide sequence ID" value="NZ_JAMPLM010000007.1"/>
</dbReference>
<evidence type="ECO:0000313" key="2">
    <source>
        <dbReference type="Proteomes" id="UP001476950"/>
    </source>
</evidence>
<reference evidence="1 2" key="1">
    <citation type="submission" date="2022-04" db="EMBL/GenBank/DDBJ databases">
        <title>Positive selection, recombination, and allopatry shape intraspecific diversity of widespread and dominant cyanobacteria.</title>
        <authorList>
            <person name="Wei J."/>
            <person name="Shu W."/>
            <person name="Hu C."/>
        </authorList>
    </citation>
    <scope>NUCLEOTIDE SEQUENCE [LARGE SCALE GENOMIC DNA]</scope>
    <source>
        <strain evidence="1 2">AS-A4</strain>
    </source>
</reference>
<dbReference type="Proteomes" id="UP001476950">
    <property type="component" value="Unassembled WGS sequence"/>
</dbReference>
<proteinExistence type="predicted"/>
<gene>
    <name evidence="1" type="ORF">NDI38_10165</name>
</gene>